<proteinExistence type="predicted"/>
<keyword evidence="1" id="KW-1133">Transmembrane helix</keyword>
<evidence type="ECO:0000313" key="4">
    <source>
        <dbReference type="Proteomes" id="UP000070198"/>
    </source>
</evidence>
<dbReference type="Proteomes" id="UP000070198">
    <property type="component" value="Unassembled WGS sequence"/>
</dbReference>
<dbReference type="EMBL" id="LQOF01000003">
    <property type="protein sequence ID" value="KXT73969.1"/>
    <property type="molecule type" value="Genomic_DNA"/>
</dbReference>
<feature type="transmembrane region" description="Helical" evidence="1">
    <location>
        <begin position="15"/>
        <end position="36"/>
    </location>
</feature>
<feature type="transmembrane region" description="Helical" evidence="1">
    <location>
        <begin position="56"/>
        <end position="79"/>
    </location>
</feature>
<dbReference type="Proteomes" id="UP000071927">
    <property type="component" value="Unassembled WGS sequence"/>
</dbReference>
<evidence type="ECO:0000256" key="1">
    <source>
        <dbReference type="SAM" id="Phobius"/>
    </source>
</evidence>
<keyword evidence="1" id="KW-0812">Transmembrane</keyword>
<organism evidence="3 5">
    <name type="scientific">Streptococcus gallolyticus</name>
    <dbReference type="NCBI Taxonomy" id="315405"/>
    <lineage>
        <taxon>Bacteria</taxon>
        <taxon>Bacillati</taxon>
        <taxon>Bacillota</taxon>
        <taxon>Bacilli</taxon>
        <taxon>Lactobacillales</taxon>
        <taxon>Streptococcaceae</taxon>
        <taxon>Streptococcus</taxon>
    </lineage>
</organism>
<protein>
    <recommendedName>
        <fullName evidence="6">DUF2975 domain-containing protein</fullName>
    </recommendedName>
</protein>
<accession>A0A139QW14</accession>
<dbReference type="EMBL" id="LQXV01000245">
    <property type="protein sequence ID" value="KXU06696.1"/>
    <property type="molecule type" value="Genomic_DNA"/>
</dbReference>
<comment type="caution">
    <text evidence="3">The sequence shown here is derived from an EMBL/GenBank/DDBJ whole genome shotgun (WGS) entry which is preliminary data.</text>
</comment>
<keyword evidence="1" id="KW-0472">Membrane</keyword>
<dbReference type="PATRIC" id="fig|315405.11.peg.24"/>
<dbReference type="AlphaFoldDB" id="A0A139QW14"/>
<gene>
    <name evidence="2" type="ORF">SGADD02_00020</name>
    <name evidence="3" type="ORF">SGADD03_01405</name>
</gene>
<evidence type="ECO:0008006" key="6">
    <source>
        <dbReference type="Google" id="ProtNLM"/>
    </source>
</evidence>
<name>A0A139QW14_9STRE</name>
<feature type="transmembrane region" description="Helical" evidence="1">
    <location>
        <begin position="143"/>
        <end position="160"/>
    </location>
</feature>
<feature type="transmembrane region" description="Helical" evidence="1">
    <location>
        <begin position="100"/>
        <end position="123"/>
    </location>
</feature>
<evidence type="ECO:0000313" key="5">
    <source>
        <dbReference type="Proteomes" id="UP000071927"/>
    </source>
</evidence>
<reference evidence="4 5" key="1">
    <citation type="submission" date="2016-01" db="EMBL/GenBank/DDBJ databases">
        <title>Highly variable Streptococcus oralis are common among viridans streptococci isolated from primates.</title>
        <authorList>
            <person name="Denapaite D."/>
            <person name="Rieger M."/>
            <person name="Koendgen S."/>
            <person name="Brueckner R."/>
            <person name="Ochigava I."/>
            <person name="Kappeler P."/>
            <person name="Maetz-Rensing K."/>
            <person name="Leendertz F."/>
            <person name="Hakenbeck R."/>
        </authorList>
    </citation>
    <scope>NUCLEOTIDE SEQUENCE [LARGE SCALE GENOMIC DNA]</scope>
    <source>
        <strain evidence="2 4">DD02</strain>
        <strain evidence="3 5">DD03</strain>
    </source>
</reference>
<sequence>MKQIVFKVSREVVKIIRYLAIIGIIVMFLGILGAVLDGWSQNGMLTLDYGSQIAQVPIWFPMLILLLAAAIFYMVVMIMRALDKLLMNFQKESYFNSENITYLSKTLHCLLIATGIQLAVNLIFNFLNLEHVSDLFELSLKDYWFNIVLLVVNYIGILVIKHGIQLQKDYDEII</sequence>
<evidence type="ECO:0000313" key="2">
    <source>
        <dbReference type="EMBL" id="KXT73969.1"/>
    </source>
</evidence>
<dbReference type="RefSeq" id="WP_061458063.1">
    <property type="nucleotide sequence ID" value="NZ_KQ968744.1"/>
</dbReference>
<evidence type="ECO:0000313" key="3">
    <source>
        <dbReference type="EMBL" id="KXU06696.1"/>
    </source>
</evidence>